<evidence type="ECO:0000313" key="2">
    <source>
        <dbReference type="Proteomes" id="UP001054252"/>
    </source>
</evidence>
<comment type="caution">
    <text evidence="1">The sequence shown here is derived from an EMBL/GenBank/DDBJ whole genome shotgun (WGS) entry which is preliminary data.</text>
</comment>
<gene>
    <name evidence="1" type="ORF">SLEP1_g25884</name>
</gene>
<protein>
    <submittedName>
        <fullName evidence="1">Uncharacterized protein</fullName>
    </submittedName>
</protein>
<dbReference type="Proteomes" id="UP001054252">
    <property type="component" value="Unassembled WGS sequence"/>
</dbReference>
<name>A0AAV5JKI0_9ROSI</name>
<accession>A0AAV5JKI0</accession>
<evidence type="ECO:0000313" key="1">
    <source>
        <dbReference type="EMBL" id="GKV15083.1"/>
    </source>
</evidence>
<keyword evidence="2" id="KW-1185">Reference proteome</keyword>
<proteinExistence type="predicted"/>
<dbReference type="AlphaFoldDB" id="A0AAV5JKI0"/>
<dbReference type="EMBL" id="BPVZ01000042">
    <property type="protein sequence ID" value="GKV15083.1"/>
    <property type="molecule type" value="Genomic_DNA"/>
</dbReference>
<reference evidence="1 2" key="1">
    <citation type="journal article" date="2021" name="Commun. Biol.">
        <title>The genome of Shorea leprosula (Dipterocarpaceae) highlights the ecological relevance of drought in aseasonal tropical rainforests.</title>
        <authorList>
            <person name="Ng K.K.S."/>
            <person name="Kobayashi M.J."/>
            <person name="Fawcett J.A."/>
            <person name="Hatakeyama M."/>
            <person name="Paape T."/>
            <person name="Ng C.H."/>
            <person name="Ang C.C."/>
            <person name="Tnah L.H."/>
            <person name="Lee C.T."/>
            <person name="Nishiyama T."/>
            <person name="Sese J."/>
            <person name="O'Brien M.J."/>
            <person name="Copetti D."/>
            <person name="Mohd Noor M.I."/>
            <person name="Ong R.C."/>
            <person name="Putra M."/>
            <person name="Sireger I.Z."/>
            <person name="Indrioko S."/>
            <person name="Kosugi Y."/>
            <person name="Izuno A."/>
            <person name="Isagi Y."/>
            <person name="Lee S.L."/>
            <person name="Shimizu K.K."/>
        </authorList>
    </citation>
    <scope>NUCLEOTIDE SEQUENCE [LARGE SCALE GENOMIC DNA]</scope>
    <source>
        <strain evidence="1">214</strain>
    </source>
</reference>
<sequence>MVLWPIWSERNNNVFRVGQWNAERVFEFIQIKSFNWIKRENGGISFYFKNGCQGSERTGREYRIGQRKPSSGYGKGVLEQATPFFVTKFQDEWEMGEMWKAFVKDTRAAELQLNQIRIDQRTLEANLARFSMEDTKRKSENLVVSKSPNGNRSKEYLTIVDDGVVELVLGVNDAEKVEVEV</sequence>
<organism evidence="1 2">
    <name type="scientific">Rubroshorea leprosula</name>
    <dbReference type="NCBI Taxonomy" id="152421"/>
    <lineage>
        <taxon>Eukaryota</taxon>
        <taxon>Viridiplantae</taxon>
        <taxon>Streptophyta</taxon>
        <taxon>Embryophyta</taxon>
        <taxon>Tracheophyta</taxon>
        <taxon>Spermatophyta</taxon>
        <taxon>Magnoliopsida</taxon>
        <taxon>eudicotyledons</taxon>
        <taxon>Gunneridae</taxon>
        <taxon>Pentapetalae</taxon>
        <taxon>rosids</taxon>
        <taxon>malvids</taxon>
        <taxon>Malvales</taxon>
        <taxon>Dipterocarpaceae</taxon>
        <taxon>Rubroshorea</taxon>
    </lineage>
</organism>